<dbReference type="Gene3D" id="3.40.50.720">
    <property type="entry name" value="NAD(P)-binding Rossmann-like Domain"/>
    <property type="match status" value="1"/>
</dbReference>
<gene>
    <name evidence="4" type="ORF">CNX65_23820</name>
</gene>
<comment type="similarity">
    <text evidence="1">Belongs to the short-chain dehydrogenases/reductases (SDR) family.</text>
</comment>
<proteinExistence type="inferred from homology"/>
<dbReference type="GO" id="GO:0016491">
    <property type="term" value="F:oxidoreductase activity"/>
    <property type="evidence" value="ECO:0007669"/>
    <property type="project" value="UniProtKB-KW"/>
</dbReference>
<accession>A0A290ZA71</accession>
<dbReference type="InterPro" id="IPR057326">
    <property type="entry name" value="KR_dom"/>
</dbReference>
<dbReference type="InterPro" id="IPR002347">
    <property type="entry name" value="SDR_fam"/>
</dbReference>
<dbReference type="PANTHER" id="PTHR43639:SF1">
    <property type="entry name" value="SHORT-CHAIN DEHYDROGENASE_REDUCTASE FAMILY PROTEIN"/>
    <property type="match status" value="1"/>
</dbReference>
<evidence type="ECO:0000259" key="3">
    <source>
        <dbReference type="SMART" id="SM00822"/>
    </source>
</evidence>
<dbReference type="AlphaFoldDB" id="A0A290ZA71"/>
<dbReference type="RefSeq" id="WP_096495759.1">
    <property type="nucleotide sequence ID" value="NZ_CP023445.1"/>
</dbReference>
<dbReference type="Proteomes" id="UP000218505">
    <property type="component" value="Chromosome"/>
</dbReference>
<dbReference type="PANTHER" id="PTHR43639">
    <property type="entry name" value="OXIDOREDUCTASE, SHORT-CHAIN DEHYDROGENASE/REDUCTASE FAMILY (AFU_ORTHOLOGUE AFUA_5G02870)"/>
    <property type="match status" value="1"/>
</dbReference>
<dbReference type="PRINTS" id="PR00081">
    <property type="entry name" value="GDHRDH"/>
</dbReference>
<dbReference type="KEGG" id="apre:CNX65_23820"/>
<dbReference type="SUPFAM" id="SSF51735">
    <property type="entry name" value="NAD(P)-binding Rossmann-fold domains"/>
    <property type="match status" value="1"/>
</dbReference>
<evidence type="ECO:0000256" key="2">
    <source>
        <dbReference type="ARBA" id="ARBA00023002"/>
    </source>
</evidence>
<keyword evidence="5" id="KW-1185">Reference proteome</keyword>
<feature type="domain" description="Ketoreductase" evidence="3">
    <location>
        <begin position="4"/>
        <end position="169"/>
    </location>
</feature>
<evidence type="ECO:0000313" key="4">
    <source>
        <dbReference type="EMBL" id="ATE55930.1"/>
    </source>
</evidence>
<dbReference type="SMART" id="SM00822">
    <property type="entry name" value="PKS_KR"/>
    <property type="match status" value="1"/>
</dbReference>
<dbReference type="FunFam" id="3.40.50.720:FF:000084">
    <property type="entry name" value="Short-chain dehydrogenase reductase"/>
    <property type="match status" value="1"/>
</dbReference>
<keyword evidence="2" id="KW-0560">Oxidoreductase</keyword>
<organism evidence="4 5">
    <name type="scientific">Actinosynnema pretiosum</name>
    <dbReference type="NCBI Taxonomy" id="42197"/>
    <lineage>
        <taxon>Bacteria</taxon>
        <taxon>Bacillati</taxon>
        <taxon>Actinomycetota</taxon>
        <taxon>Actinomycetes</taxon>
        <taxon>Pseudonocardiales</taxon>
        <taxon>Pseudonocardiaceae</taxon>
        <taxon>Actinosynnema</taxon>
    </lineage>
</organism>
<evidence type="ECO:0000313" key="5">
    <source>
        <dbReference type="Proteomes" id="UP000218505"/>
    </source>
</evidence>
<evidence type="ECO:0000256" key="1">
    <source>
        <dbReference type="ARBA" id="ARBA00006484"/>
    </source>
</evidence>
<dbReference type="Pfam" id="PF13561">
    <property type="entry name" value="adh_short_C2"/>
    <property type="match status" value="1"/>
</dbReference>
<dbReference type="InterPro" id="IPR036291">
    <property type="entry name" value="NAD(P)-bd_dom_sf"/>
</dbReference>
<sequence>MSHPTALITGGTTGIGRAVAGLLHERGHRVVVTGRDPVTLEAARRELPGDVVVLRADARSLPDADRLAEEVRERFGALDVLLLNAGITRSLPFEEVDGTAYAEVFDVNTRGQLLTLARLLPLLADGASVVFTVGAGVRSGIPGGALAAASRGALLSAVPSLALELAPRRIRVNAVSPGLVDTPIWAKGGLPPEALAEYAGRVPLGRPGTPREVAEAVGYLVGAGYVTGQELVVAGGSGLGA</sequence>
<protein>
    <submittedName>
        <fullName evidence="4">Oxidoreductase</fullName>
    </submittedName>
</protein>
<dbReference type="CDD" id="cd05233">
    <property type="entry name" value="SDR_c"/>
    <property type="match status" value="1"/>
</dbReference>
<dbReference type="EMBL" id="CP023445">
    <property type="protein sequence ID" value="ATE55930.1"/>
    <property type="molecule type" value="Genomic_DNA"/>
</dbReference>
<reference evidence="4" key="1">
    <citation type="submission" date="2017-09" db="EMBL/GenBank/DDBJ databases">
        <title>Complete Genome Sequence of ansamitocin-producing Bacterium Actinosynnema pretiosum X47.</title>
        <authorList>
            <person name="Cao G."/>
            <person name="Zong G."/>
            <person name="Zhong C."/>
            <person name="Fu J."/>
        </authorList>
    </citation>
    <scope>NUCLEOTIDE SEQUENCE [LARGE SCALE GENOMIC DNA]</scope>
    <source>
        <strain evidence="4">X47</strain>
    </source>
</reference>
<name>A0A290ZA71_9PSEU</name>